<protein>
    <submittedName>
        <fullName evidence="10">Krueppel-like factor 10</fullName>
    </submittedName>
</protein>
<dbReference type="GO" id="GO:0005634">
    <property type="term" value="C:nucleus"/>
    <property type="evidence" value="ECO:0007669"/>
    <property type="project" value="UniProtKB-SubCell"/>
</dbReference>
<keyword evidence="11" id="KW-1185">Reference proteome</keyword>
<feature type="compositionally biased region" description="Basic and acidic residues" evidence="8">
    <location>
        <begin position="164"/>
        <end position="176"/>
    </location>
</feature>
<evidence type="ECO:0000256" key="3">
    <source>
        <dbReference type="ARBA" id="ARBA00022737"/>
    </source>
</evidence>
<keyword evidence="4 7" id="KW-0863">Zinc-finger</keyword>
<evidence type="ECO:0000256" key="2">
    <source>
        <dbReference type="ARBA" id="ARBA00022723"/>
    </source>
</evidence>
<evidence type="ECO:0000313" key="11">
    <source>
        <dbReference type="Proteomes" id="UP000198287"/>
    </source>
</evidence>
<dbReference type="InterPro" id="IPR036236">
    <property type="entry name" value="Znf_C2H2_sf"/>
</dbReference>
<dbReference type="PANTHER" id="PTHR23235">
    <property type="entry name" value="KRUEPPEL-LIKE TRANSCRIPTION FACTOR"/>
    <property type="match status" value="1"/>
</dbReference>
<dbReference type="Gene3D" id="3.30.160.60">
    <property type="entry name" value="Classic Zinc Finger"/>
    <property type="match status" value="3"/>
</dbReference>
<gene>
    <name evidence="10" type="ORF">Fcan01_03318</name>
</gene>
<dbReference type="GO" id="GO:0008270">
    <property type="term" value="F:zinc ion binding"/>
    <property type="evidence" value="ECO:0007669"/>
    <property type="project" value="UniProtKB-KW"/>
</dbReference>
<dbReference type="OMA" id="ECTREGC"/>
<evidence type="ECO:0000259" key="9">
    <source>
        <dbReference type="PROSITE" id="PS50157"/>
    </source>
</evidence>
<evidence type="ECO:0000313" key="10">
    <source>
        <dbReference type="EMBL" id="OXA63503.1"/>
    </source>
</evidence>
<evidence type="ECO:0000256" key="8">
    <source>
        <dbReference type="SAM" id="MobiDB-lite"/>
    </source>
</evidence>
<feature type="compositionally biased region" description="Basic and acidic residues" evidence="8">
    <location>
        <begin position="43"/>
        <end position="57"/>
    </location>
</feature>
<feature type="domain" description="C2H2-type" evidence="9">
    <location>
        <begin position="371"/>
        <end position="398"/>
    </location>
</feature>
<keyword evidence="5" id="KW-0862">Zinc</keyword>
<feature type="domain" description="C2H2-type" evidence="9">
    <location>
        <begin position="311"/>
        <end position="340"/>
    </location>
</feature>
<reference evidence="10 11" key="1">
    <citation type="submission" date="2015-12" db="EMBL/GenBank/DDBJ databases">
        <title>The genome of Folsomia candida.</title>
        <authorList>
            <person name="Faddeeva A."/>
            <person name="Derks M.F."/>
            <person name="Anvar Y."/>
            <person name="Smit S."/>
            <person name="Van Straalen N."/>
            <person name="Roelofs D."/>
        </authorList>
    </citation>
    <scope>NUCLEOTIDE SEQUENCE [LARGE SCALE GENOMIC DNA]</scope>
    <source>
        <strain evidence="10 11">VU population</strain>
        <tissue evidence="10">Whole body</tissue>
    </source>
</reference>
<dbReference type="PROSITE" id="PS50157">
    <property type="entry name" value="ZINC_FINGER_C2H2_2"/>
    <property type="match status" value="3"/>
</dbReference>
<feature type="region of interest" description="Disordered" evidence="8">
    <location>
        <begin position="41"/>
        <end position="97"/>
    </location>
</feature>
<dbReference type="GO" id="GO:0000981">
    <property type="term" value="F:DNA-binding transcription factor activity, RNA polymerase II-specific"/>
    <property type="evidence" value="ECO:0007669"/>
    <property type="project" value="TreeGrafter"/>
</dbReference>
<accession>A0A226F151</accession>
<dbReference type="Pfam" id="PF00096">
    <property type="entry name" value="zf-C2H2"/>
    <property type="match status" value="3"/>
</dbReference>
<feature type="domain" description="C2H2-type" evidence="9">
    <location>
        <begin position="341"/>
        <end position="370"/>
    </location>
</feature>
<dbReference type="Proteomes" id="UP000198287">
    <property type="component" value="Unassembled WGS sequence"/>
</dbReference>
<dbReference type="AlphaFoldDB" id="A0A226F151"/>
<dbReference type="STRING" id="158441.A0A226F151"/>
<evidence type="ECO:0000256" key="6">
    <source>
        <dbReference type="ARBA" id="ARBA00023242"/>
    </source>
</evidence>
<name>A0A226F151_FOLCA</name>
<keyword evidence="6" id="KW-0539">Nucleus</keyword>
<dbReference type="FunFam" id="3.30.160.60:FF:000125">
    <property type="entry name" value="Putative zinc finger protein 143"/>
    <property type="match status" value="1"/>
</dbReference>
<feature type="compositionally biased region" description="Basic and acidic residues" evidence="8">
    <location>
        <begin position="74"/>
        <end position="89"/>
    </location>
</feature>
<evidence type="ECO:0000256" key="5">
    <source>
        <dbReference type="ARBA" id="ARBA00022833"/>
    </source>
</evidence>
<evidence type="ECO:0000256" key="4">
    <source>
        <dbReference type="ARBA" id="ARBA00022771"/>
    </source>
</evidence>
<dbReference type="FunFam" id="3.30.160.60:FF:000624">
    <property type="entry name" value="zinc finger protein 697"/>
    <property type="match status" value="1"/>
</dbReference>
<dbReference type="EMBL" id="LNIX01000001">
    <property type="protein sequence ID" value="OXA63503.1"/>
    <property type="molecule type" value="Genomic_DNA"/>
</dbReference>
<keyword evidence="3" id="KW-0677">Repeat</keyword>
<dbReference type="FunFam" id="3.30.160.60:FF:000018">
    <property type="entry name" value="Krueppel-like factor 15"/>
    <property type="match status" value="1"/>
</dbReference>
<comment type="subcellular location">
    <subcellularLocation>
        <location evidence="1">Nucleus</location>
    </subcellularLocation>
</comment>
<proteinExistence type="predicted"/>
<dbReference type="OrthoDB" id="4748970at2759"/>
<organism evidence="10 11">
    <name type="scientific">Folsomia candida</name>
    <name type="common">Springtail</name>
    <dbReference type="NCBI Taxonomy" id="158441"/>
    <lineage>
        <taxon>Eukaryota</taxon>
        <taxon>Metazoa</taxon>
        <taxon>Ecdysozoa</taxon>
        <taxon>Arthropoda</taxon>
        <taxon>Hexapoda</taxon>
        <taxon>Collembola</taxon>
        <taxon>Entomobryomorpha</taxon>
        <taxon>Isotomoidea</taxon>
        <taxon>Isotomidae</taxon>
        <taxon>Proisotominae</taxon>
        <taxon>Folsomia</taxon>
    </lineage>
</organism>
<dbReference type="SMART" id="SM00355">
    <property type="entry name" value="ZnF_C2H2"/>
    <property type="match status" value="3"/>
</dbReference>
<feature type="region of interest" description="Disordered" evidence="8">
    <location>
        <begin position="149"/>
        <end position="178"/>
    </location>
</feature>
<feature type="region of interest" description="Disordered" evidence="8">
    <location>
        <begin position="115"/>
        <end position="134"/>
    </location>
</feature>
<dbReference type="InterPro" id="IPR013087">
    <property type="entry name" value="Znf_C2H2_type"/>
</dbReference>
<keyword evidence="2" id="KW-0479">Metal-binding</keyword>
<sequence>MALDLSMLSPPNTPPTRECYLDKNEVEMELVARSLLSISRGNITKDRGGPIPTDEHGFSLPLTPQTSDAESDIDLDHSSNDGSVKRMDASDSDPESSRASVIMLAHKDGRYTRATCEQQQGNQQDYQKSKPNNYGFNWKKQRALIELSEEQKELTPPEVPPSRKTTEMTSGHRDKNIPSGRGVVEFGGDFPQFPPLSPPSSRVPINPPTIRPIAPKLMPMLTLIPLNNSNGQHQNHHHAGQPQQFLYMPGGGDFMFPPFLLPGGPQPQHLHNNAVITSTFSAQQPITSSIAAINAGKSTPAAGVPERRRTYACLREGCGKTYYKSSHLKAHERTHTGEKPFACTWDSCGRKFSRSDELSRHRRTHTGEKRFQCSNCGRRFLRSDHLAKHAKRHLKEQRKTATTREAQIAPAAAFRFFLPQTTDNFPNPQFPQMPLHHMPMRI</sequence>
<dbReference type="SUPFAM" id="SSF57667">
    <property type="entry name" value="beta-beta-alpha zinc fingers"/>
    <property type="match status" value="2"/>
</dbReference>
<evidence type="ECO:0000256" key="7">
    <source>
        <dbReference type="PROSITE-ProRule" id="PRU00042"/>
    </source>
</evidence>
<evidence type="ECO:0000256" key="1">
    <source>
        <dbReference type="ARBA" id="ARBA00004123"/>
    </source>
</evidence>
<comment type="caution">
    <text evidence="10">The sequence shown here is derived from an EMBL/GenBank/DDBJ whole genome shotgun (WGS) entry which is preliminary data.</text>
</comment>
<dbReference type="GO" id="GO:0000978">
    <property type="term" value="F:RNA polymerase II cis-regulatory region sequence-specific DNA binding"/>
    <property type="evidence" value="ECO:0007669"/>
    <property type="project" value="TreeGrafter"/>
</dbReference>
<dbReference type="PANTHER" id="PTHR23235:SF164">
    <property type="entry name" value="C2H2-TYPE DOMAIN-CONTAINING PROTEIN"/>
    <property type="match status" value="1"/>
</dbReference>
<dbReference type="PROSITE" id="PS00028">
    <property type="entry name" value="ZINC_FINGER_C2H2_1"/>
    <property type="match status" value="3"/>
</dbReference>